<protein>
    <submittedName>
        <fullName evidence="11">Polyketide synthase</fullName>
    </submittedName>
</protein>
<dbReference type="Gene3D" id="6.10.140.1830">
    <property type="match status" value="3"/>
</dbReference>
<dbReference type="InterPro" id="IPR018201">
    <property type="entry name" value="Ketoacyl_synth_AS"/>
</dbReference>
<feature type="domain" description="Carrier" evidence="9">
    <location>
        <begin position="1510"/>
        <end position="1585"/>
    </location>
</feature>
<dbReference type="InterPro" id="IPR001227">
    <property type="entry name" value="Ac_transferase_dom_sf"/>
</dbReference>
<accession>A0A1B1ATM4</accession>
<keyword evidence="6" id="KW-0511">Multifunctional enzyme</keyword>
<dbReference type="GO" id="GO:0033068">
    <property type="term" value="P:macrolide biosynthetic process"/>
    <property type="evidence" value="ECO:0007669"/>
    <property type="project" value="UniProtKB-ARBA"/>
</dbReference>
<dbReference type="SMART" id="SM01294">
    <property type="entry name" value="PKS_PP_betabranch"/>
    <property type="match status" value="3"/>
</dbReference>
<dbReference type="FunFam" id="3.40.47.10:FF:000019">
    <property type="entry name" value="Polyketide synthase type I"/>
    <property type="match status" value="3"/>
</dbReference>
<dbReference type="SMART" id="SM00825">
    <property type="entry name" value="PKS_KS"/>
    <property type="match status" value="3"/>
</dbReference>
<keyword evidence="3" id="KW-0597">Phosphoprotein</keyword>
<name>A0A1B1ATM4_9ACTN</name>
<evidence type="ECO:0000259" key="10">
    <source>
        <dbReference type="PROSITE" id="PS52004"/>
    </source>
</evidence>
<dbReference type="Gene3D" id="3.30.70.3290">
    <property type="match status" value="3"/>
</dbReference>
<dbReference type="Proteomes" id="UP000092659">
    <property type="component" value="Chromosome"/>
</dbReference>
<dbReference type="Gene3D" id="3.40.366.10">
    <property type="entry name" value="Malonyl-Coenzyme A Acyl Carrier Protein, domain 2"/>
    <property type="match status" value="3"/>
</dbReference>
<dbReference type="SUPFAM" id="SSF47336">
    <property type="entry name" value="ACP-like"/>
    <property type="match status" value="3"/>
</dbReference>
<dbReference type="Pfam" id="PF00698">
    <property type="entry name" value="Acyl_transf_1"/>
    <property type="match status" value="3"/>
</dbReference>
<dbReference type="InterPro" id="IPR014031">
    <property type="entry name" value="Ketoacyl_synth_C"/>
</dbReference>
<dbReference type="InterPro" id="IPR009081">
    <property type="entry name" value="PP-bd_ACP"/>
</dbReference>
<dbReference type="RefSeq" id="WP_067301776.1">
    <property type="nucleotide sequence ID" value="NZ_CP016279.1"/>
</dbReference>
<comment type="cofactor">
    <cofactor evidence="1">
        <name>pantetheine 4'-phosphate</name>
        <dbReference type="ChEBI" id="CHEBI:47942"/>
    </cofactor>
</comment>
<dbReference type="InterPro" id="IPR016035">
    <property type="entry name" value="Acyl_Trfase/lysoPLipase"/>
</dbReference>
<proteinExistence type="predicted"/>
<keyword evidence="7" id="KW-0012">Acyltransferase</keyword>
<reference evidence="11 12" key="1">
    <citation type="submission" date="2016-06" db="EMBL/GenBank/DDBJ databases">
        <title>Complete genome sequence of Streptomyces griseochromogenes ATCC 14511, the Blasticidin S producer.</title>
        <authorList>
            <person name="Wu L."/>
        </authorList>
    </citation>
    <scope>NUCLEOTIDE SEQUENCE [LARGE SCALE GENOMIC DNA]</scope>
    <source>
        <strain evidence="11 12">ATCC 14511</strain>
    </source>
</reference>
<feature type="domain" description="Ketosynthase family 3 (KS3)" evidence="10">
    <location>
        <begin position="3165"/>
        <end position="3594"/>
    </location>
</feature>
<dbReference type="CDD" id="cd00833">
    <property type="entry name" value="PKS"/>
    <property type="match status" value="3"/>
</dbReference>
<dbReference type="OrthoDB" id="9778690at2"/>
<dbReference type="InterPro" id="IPR050091">
    <property type="entry name" value="PKS_NRPS_Biosynth_Enz"/>
</dbReference>
<gene>
    <name evidence="11" type="ORF">AVL59_10100</name>
</gene>
<dbReference type="KEGG" id="sgs:AVL59_10100"/>
<feature type="domain" description="Carrier" evidence="9">
    <location>
        <begin position="4627"/>
        <end position="4702"/>
    </location>
</feature>
<dbReference type="PROSITE" id="PS52004">
    <property type="entry name" value="KS3_2"/>
    <property type="match status" value="3"/>
</dbReference>
<dbReference type="GO" id="GO:0006633">
    <property type="term" value="P:fatty acid biosynthetic process"/>
    <property type="evidence" value="ECO:0007669"/>
    <property type="project" value="InterPro"/>
</dbReference>
<dbReference type="SUPFAM" id="SSF52151">
    <property type="entry name" value="FabD/lysophospholipase-like"/>
    <property type="match status" value="3"/>
</dbReference>
<feature type="compositionally biased region" description="Acidic residues" evidence="8">
    <location>
        <begin position="457"/>
        <end position="474"/>
    </location>
</feature>
<dbReference type="PROSITE" id="PS00606">
    <property type="entry name" value="KS3_1"/>
    <property type="match status" value="3"/>
</dbReference>
<dbReference type="InterPro" id="IPR041618">
    <property type="entry name" value="PKS_DE"/>
</dbReference>
<dbReference type="PANTHER" id="PTHR43775">
    <property type="entry name" value="FATTY ACID SYNTHASE"/>
    <property type="match status" value="1"/>
</dbReference>
<dbReference type="CDD" id="cd08952">
    <property type="entry name" value="KR_1_SDR_x"/>
    <property type="match status" value="3"/>
</dbReference>
<dbReference type="InterPro" id="IPR016039">
    <property type="entry name" value="Thiolase-like"/>
</dbReference>
<keyword evidence="5" id="KW-0045">Antibiotic biosynthesis</keyword>
<dbReference type="FunFam" id="1.10.1200.10:FF:000007">
    <property type="entry name" value="Probable polyketide synthase pks17"/>
    <property type="match status" value="3"/>
</dbReference>
<evidence type="ECO:0000256" key="6">
    <source>
        <dbReference type="ARBA" id="ARBA00023268"/>
    </source>
</evidence>
<dbReference type="GO" id="GO:0031177">
    <property type="term" value="F:phosphopantetheine binding"/>
    <property type="evidence" value="ECO:0007669"/>
    <property type="project" value="InterPro"/>
</dbReference>
<dbReference type="Pfam" id="PF18369">
    <property type="entry name" value="PKS_DE"/>
    <property type="match status" value="3"/>
</dbReference>
<dbReference type="SUPFAM" id="SSF53901">
    <property type="entry name" value="Thiolase-like"/>
    <property type="match status" value="3"/>
</dbReference>
<dbReference type="Gene3D" id="3.40.47.10">
    <property type="match status" value="3"/>
</dbReference>
<dbReference type="NCBIfam" id="NF045894">
    <property type="entry name" value="PKS_plus_SDR"/>
    <property type="match status" value="3"/>
</dbReference>
<dbReference type="InterPro" id="IPR013968">
    <property type="entry name" value="PKS_KR"/>
</dbReference>
<dbReference type="InterPro" id="IPR016036">
    <property type="entry name" value="Malonyl_transacylase_ACP-bd"/>
</dbReference>
<feature type="domain" description="Ketosynthase family 3 (KS3)" evidence="10">
    <location>
        <begin position="33"/>
        <end position="456"/>
    </location>
</feature>
<dbReference type="InterPro" id="IPR057326">
    <property type="entry name" value="KR_dom"/>
</dbReference>
<dbReference type="Pfam" id="PF08659">
    <property type="entry name" value="KR"/>
    <property type="match status" value="3"/>
</dbReference>
<feature type="domain" description="Ketosynthase family 3 (KS3)" evidence="10">
    <location>
        <begin position="1606"/>
        <end position="2035"/>
    </location>
</feature>
<dbReference type="SUPFAM" id="SSF55048">
    <property type="entry name" value="Probable ACP-binding domain of malonyl-CoA ACP transacylase"/>
    <property type="match status" value="3"/>
</dbReference>
<dbReference type="Pfam" id="PF00550">
    <property type="entry name" value="PP-binding"/>
    <property type="match status" value="3"/>
</dbReference>
<organism evidence="11 12">
    <name type="scientific">Streptomyces griseochromogenes</name>
    <dbReference type="NCBI Taxonomy" id="68214"/>
    <lineage>
        <taxon>Bacteria</taxon>
        <taxon>Bacillati</taxon>
        <taxon>Actinomycetota</taxon>
        <taxon>Actinomycetes</taxon>
        <taxon>Kitasatosporales</taxon>
        <taxon>Streptomycetaceae</taxon>
        <taxon>Streptomyces</taxon>
    </lineage>
</organism>
<dbReference type="Gene3D" id="3.40.50.720">
    <property type="entry name" value="NAD(P)-binding Rossmann-like Domain"/>
    <property type="match status" value="3"/>
</dbReference>
<evidence type="ECO:0000259" key="9">
    <source>
        <dbReference type="PROSITE" id="PS50075"/>
    </source>
</evidence>
<dbReference type="Pfam" id="PF16197">
    <property type="entry name" value="KAsynt_C_assoc"/>
    <property type="match status" value="3"/>
</dbReference>
<dbReference type="Pfam" id="PF00109">
    <property type="entry name" value="ketoacyl-synt"/>
    <property type="match status" value="3"/>
</dbReference>
<keyword evidence="4" id="KW-0808">Transferase</keyword>
<evidence type="ECO:0000256" key="4">
    <source>
        <dbReference type="ARBA" id="ARBA00022679"/>
    </source>
</evidence>
<evidence type="ECO:0000256" key="1">
    <source>
        <dbReference type="ARBA" id="ARBA00001957"/>
    </source>
</evidence>
<dbReference type="SUPFAM" id="SSF51735">
    <property type="entry name" value="NAD(P)-binding Rossmann-fold domains"/>
    <property type="match status" value="6"/>
</dbReference>
<dbReference type="Pfam" id="PF02801">
    <property type="entry name" value="Ketoacyl-synt_C"/>
    <property type="match status" value="3"/>
</dbReference>
<sequence>MADEETLRDYLKWVTTNLHETRQRLREVEERSHEPIAIVGMSCRYPGSAQNPEDLWGLLAAGGDAISGFPTDRGWDIEELYEQDPDGTSHVREAGFVQDASGFDPGFFGISPREAVAMDPQQRLLLEVCWEALERSGIDPTSLRGSQTGVFAGASLSGYGFGPGTDEDMDVHLMTGTSTSIISGRVSYSLGLEGPAVTVDTACSSSLVALHLAVQAVRSGECSLALAGGVTVIATPIMFTQFSRQLGLARDGRCKAFSSSADGMGISEGAGMLVVERLSDARRNGHPVLAVVRGSAINQDGASNGLTAPNGPSQQRVIRAALASARLSAADVDAVEAHGTGTPLGDPIEAQALLATYGQDRAEQGPLWLGSVKSNIGHTQAAAGVAGVIKMVLALQNERLPRTLHADERSPHVDWSAGEVQLLTESVPWPAGERPRRAGVSSFGISGTNAHIIVEEAPSEDAEPAEAADEPADESIEKAEPADKPAVIEADGAGVWIVSGRSAEGLTAQAGRLREWVTARPELDAADVGWSLAVTRSVFEHRAVVKGDDRGELVAGLERLAAGVSAGSVVSGVARSGARVGLVFAGQGSQWLGMGRGLYEGSPVFAEAFDQACGLVELELGVSVRDVVLGADGVDEGLVDQTLYAQAGLFAFEVALAAVLKAAGVVADAVVGHSVGEVAAAYVAGVLSLADASRLVAARARLMQALPAGGAMAAIGASEAEVEPGLTPGVSVAAVNGPESVVVSGEVAAVDQLVEHWREKGRRVRRLRVSHAFHSAAMDPVLDELGEVAAGLEYHRPELVWAGALTGELVSECEGGYWPAQTRRAVRFADALGALAAEGVSVFIEVGPDGSLSALGPDAVAGIGSDEGVFVPLQRRKERDEKGVTGLVTGLARAFVHGAVVDWSALLPTANRVGLPTYAFRHERYWTQGVLGQPGPGSVVGDDGASTPAEARFWAAIESGDLAQVADTLAVDGGRPFSEVLPALASWRRQERDRSVTAGWRYRASWAPVAEPDPRALSGVWLVAAPAESAGPVGAELVRGCVAALTARGAEVVLAEVAAGVVERAEVAAVLGQALQDVESGAVAGVVSLLALDDTPVPAHPVVAGGLAATLGLVQALGDTGVGAPLWILTRGAVAAGPGEALTNPVQTQVWGLGRVVAMEHPDRWGGLIDLPAVVDERAGTRLVAVLAGCGEDQVAIRTAGILGRRLVRAAQPRGSEESWTPRGSVLITGGTGAIAGHVAHWLAGRGAPRLVLTSRSGPAAKGVAALAAELAAAGSAVDVVAGDVGDRSDVAGLVAWTGTSGPALSAVMHTAGVLDDGVVDRLSADRIATVLAAKAGGAALLDELTADLDLDAFVLFSSSASTLGAAGQGNYAAANAFLDAVAENRRARGLAGLSVAWGAWAGGGLAGSNELVRHRTAQGPMPAMAPQLAVRALGEALEGPDPVVTVMDVDWAQLASAPGAADIRQMPLVRDLPEIRRLAAAGVSTEGVVRGEGELARRLAGLGRAEQDRMLTDVVRAEAAAVLGYPSHEAVEAGRAFSELGFDSLTAVELRNGLNAATGLRLPATLIFDYPTPVVLAAHLRTELAGELGSGTAAPLPTTVQPVSDEPLAIVGMACRFPGGAGSPEAFWDLLAAGGDAVGGVPQDRGWDLDSLFDPDPDQAGTSYAQQGGFLTGAGDFDAGFFGISPREAVATDPQQRLLLEVSWEALERAGIDPVSLRGSATGVFAGGYGSGYGMAVALTGDGASGLEGHLMTGNATSVLSGRVSYALGLEGPAVTVDTACSSSLVALHLAAQAVRSGECSLALVGGVTIMATPWEMVGFSRQRGLAMDGRCKAFSAAADGMGMGEGAGMLVVERLADAQRLGHPVLAVVRGSAVNQDGASNGLTAPNGPSQQRVIRAALANARLSAADVDVVEAHGTGTTLGDPIEAQALLATYGQERSEDRPLWLGSVKSNIGHAQAASGVAGVMKMVLALQNEQLPQTLHVEEPSSHVDWSAGEVELLAESVPWPVNGRVRRAGVSSFGISGTNAHVILEEAPAGEVGELEGGVGSGLVVSGAGAGARAWVVSGRSAEGLVAQAGRLREWVSGRPELDPVDVGWSLAVSRSVFEHRAVVVGADREQLMTGLERLAAGASAGSVVSGVTRSGVRVGLVFAGQGSQWVGMGRGLYEGSPVFAEAFDQACGLLELELGVSVRDVVLGADGVDEGLVDQTLYAQAGLFAFEVALAAVLKAAGVVADAVLGHSVGEVAAAYVAGVLSLGDASRLVAARARLMQALPAGGAMAAIGASEAEVEAGLTEGVSVAAVNGPESVVVSGEVAAVDQLVEYWREKGRRVRRLRVSHAFHSAAMDPVLDELGEVAAGLEYRRPELVWAGALTGELVAECEGGYWPAQTRRAVRFADALGALAAQGVSVFIEVGPDGSLSALGPDAVAGIGSDEGVFVPLQRRKERDEQGVAGLVAGLARAFVHGVTVDWSLLLPTGNRVELPTYAFRQERYWPQGLLALPTAGSVAGGDGASTVAEAQFWAAVEGGDLAQIADTLAIDDQQYLGEVLPALASWRRRERDRSVTGSWRYRASWAPVAESSGVLSGTWLVVAGQSGGDLAQGCVSALAGRGAEVVVVEVPAGMVDRADVASLLGVVLREIGPGAVAGVVSLLALDEVPVSAYPVVAGGVAATLALVQALGDVGVGAPLWVATRGAVSAGPGEVLASPVQAQVWGLGRVVGLELPDRWGGLIDLPVVFDERAGARLAAVLAGCGEDEVAIRAAGVLGRRLSRAGQSRVSAEGWVPRGSVLITGGTGAIAGHVADWLAGRGAGRLVLTSRSGPSAPGVAALVAGLAAQGARVDVVACDVSERVDLSGLLAWTAVDGPALSAVMHTAGVLDDGVVDRLSAERLATVMGPKAASAALLDELTAELDLDAFVLFSSAASTLGAAGQGNYAAANAFLDALAENRRARGLAGLAVAWGAWAGGGFAEASEAVRARVKRGATPPMDPQLAVRALGEAIEGSDAVLTVMDVDWAQLASAHGGADLREMPLVRDLPEIRQLAAAGVSTEGVVRGEGELAQRLAGLGRAEQDRLLTDVVRAEAAAVLGHASAEAVSDKRAFKDLGFDSLTAVELRNRLNAVTGLRLPATLVFDYPTPVVLAEYLRGELTGEQPGAGASVVAVAAADEPLAIVGMSCRFPGGAGSPEAFWDLLASGGDAVGGFPTDRGWDMDSLYDPDPDHAGTSYTQAGAFLQNAGDFDAGFFGISPREALAMDPQQRLLLEVSWEALERAGIDPGALQGSSTGVFAGGFASGYGIGLALAGQDAFGVEGHLMTGNATSVLSGRVSYALGLEGPAVTVDTACSSSLVALHLAAQAVRSGECSLALAGGVTIMATPATFIDFSRQQGLSADGRCRAFSADADGTGWAEGAGVLVLERLSDARRNGHQVLAVVRGTAVNQDGASNGLTAPNGPSQQRVIRAALVNAQLSAADVDVVEAHGTGTTLGDPIEAQALLATYGQERSEDRPLWLGSVKSNIGHTQAAAGVAGVIKMVLALQHGELPATLHAEEPSTHVDWSAGEVRLLSESVPWPSDGRVRRAGVSSFGLSGTNAHVIVEEPPAVEAGELEGGVGTAPVVSGAGAWVVSGRSTQGLAAQASRLREWVTGRPELDMADAAWSLAVSRSVFEHRAVVVGADREELVAGLERLAAGVSAGSVVSGVARSGVRVGLVFAGQGSQWVGMGRGLYEGSSVFAEVFDQVCGLLELELGVSVRDVVLGADGVDEGLVDQTLYAQAGLFAFEVALAAVLKASGVVADAVVGHSVGEVAAAYVAGVLSLGDASRLVAARARLMQALPAGGAMAAIGASEAEVEAGLTEGVSVAAVNGPESVVVSGEVAAVDQLVEYWREKGRRVRRLRVSHAFHSAAMDPVLDELGEVAAGLEYRRPELVWAGALTGELVSECEGGYWPAQTRRAVRFADAVGALAAEGVSVFIEVGPDGSLSALGPDAVAGIGSDEGVFVPLQRRKERDEQGVTGLVAGLARAFVHGVVVDWSALLPTANRVELPTYAFRHERFWPQGLLALPTPGTAGGDGASTVAEAQFWAAVEGGDLAHIADTLAVDGGRPFSEVLPALASWRRQERDRSVTANWRYRVSWGPVAEPDPGVLSGTWLVVAGQSGGDLAQGCVAALAGRGAEVVVAEVSEEAVDRAGMASLLGVVLREIGPGVVAGVVSLLALDEVPVSAYPVVAGGVAATLALVQALGDVGVGAPLWVATRGAVSAGPGEVLASPVQAQVWGLGRVVGLELPDRWGGLIDLPVVFDERAGARLAAVLAGCGEDEVAIRAAGVLGRRLSRAGQPRVSAEGWVPRGSVLITGGTGAIAGHVADWLAGRGAGRLVLTSRSGPSAPGVAALVAGLAAQGARVDVVACDVSERVDLSGLLAWTAVDGPALSAVMHTAGVLDDGVVDRLSAERLATVMTPKTASAALLDELTAELDLDAFVLFSSAASTLGAAGQGNYAAANAFLDALAENRRARGLAGLAVAWGAWAGGGFAEASEAVRARVKRGAMPAMDPQLAVRALGEAIVGPDAVLTVMDVDWAQLASTHGGADLREMPLVRDLPEIRELAAAGVSTEGVVRGEGELAQRLAGLGRSERDRLLTDVVRAEAAAVLGHASAEAVSDKRAFKDLGFDSLTAVELRNRLNAVTGLRLPATLVFDYPTPVALATWLRTEVVQDETASVPILAELDRLEVALRADLADEPVRDEITDRLRRLLEAVGASSAEMSRSRREAELDTATDDELFALVDELE</sequence>
<dbReference type="InterPro" id="IPR020806">
    <property type="entry name" value="PKS_PP-bd"/>
</dbReference>
<dbReference type="GO" id="GO:0004312">
    <property type="term" value="F:fatty acid synthase activity"/>
    <property type="evidence" value="ECO:0007669"/>
    <property type="project" value="TreeGrafter"/>
</dbReference>
<evidence type="ECO:0000313" key="12">
    <source>
        <dbReference type="Proteomes" id="UP000092659"/>
    </source>
</evidence>
<feature type="domain" description="Carrier" evidence="9">
    <location>
        <begin position="3072"/>
        <end position="3147"/>
    </location>
</feature>
<evidence type="ECO:0000256" key="5">
    <source>
        <dbReference type="ARBA" id="ARBA00023194"/>
    </source>
</evidence>
<dbReference type="SMART" id="SM00822">
    <property type="entry name" value="PKS_KR"/>
    <property type="match status" value="3"/>
</dbReference>
<dbReference type="PROSITE" id="PS00012">
    <property type="entry name" value="PHOSPHOPANTETHEINE"/>
    <property type="match status" value="3"/>
</dbReference>
<dbReference type="GO" id="GO:0004315">
    <property type="term" value="F:3-oxoacyl-[acyl-carrier-protein] synthase activity"/>
    <property type="evidence" value="ECO:0007669"/>
    <property type="project" value="InterPro"/>
</dbReference>
<dbReference type="Pfam" id="PF08990">
    <property type="entry name" value="Docking"/>
    <property type="match status" value="1"/>
</dbReference>
<dbReference type="PROSITE" id="PS50075">
    <property type="entry name" value="CARRIER"/>
    <property type="match status" value="3"/>
</dbReference>
<dbReference type="InterPro" id="IPR014030">
    <property type="entry name" value="Ketoacyl_synth_N"/>
</dbReference>
<feature type="region of interest" description="Disordered" evidence="8">
    <location>
        <begin position="457"/>
        <end position="481"/>
    </location>
</feature>
<keyword evidence="2" id="KW-0596">Phosphopantetheine</keyword>
<dbReference type="InterPro" id="IPR036291">
    <property type="entry name" value="NAD(P)-bd_dom_sf"/>
</dbReference>
<evidence type="ECO:0000256" key="8">
    <source>
        <dbReference type="SAM" id="MobiDB-lite"/>
    </source>
</evidence>
<dbReference type="SMART" id="SM00823">
    <property type="entry name" value="PKS_PP"/>
    <property type="match status" value="3"/>
</dbReference>
<dbReference type="InterPro" id="IPR032821">
    <property type="entry name" value="PKS_assoc"/>
</dbReference>
<dbReference type="InterPro" id="IPR006162">
    <property type="entry name" value="Ppantetheine_attach_site"/>
</dbReference>
<evidence type="ECO:0000313" key="11">
    <source>
        <dbReference type="EMBL" id="ANP49914.1"/>
    </source>
</evidence>
<dbReference type="SMART" id="SM00827">
    <property type="entry name" value="PKS_AT"/>
    <property type="match status" value="3"/>
</dbReference>
<dbReference type="PANTHER" id="PTHR43775:SF51">
    <property type="entry name" value="INACTIVE PHENOLPHTHIOCEROL SYNTHESIS POLYKETIDE SYNTHASE TYPE I PKS1-RELATED"/>
    <property type="match status" value="1"/>
</dbReference>
<dbReference type="InterPro" id="IPR036736">
    <property type="entry name" value="ACP-like_sf"/>
</dbReference>
<dbReference type="InterPro" id="IPR014043">
    <property type="entry name" value="Acyl_transferase_dom"/>
</dbReference>
<evidence type="ECO:0000256" key="7">
    <source>
        <dbReference type="ARBA" id="ARBA00023315"/>
    </source>
</evidence>
<dbReference type="InterPro" id="IPR020841">
    <property type="entry name" value="PKS_Beta-ketoAc_synthase_dom"/>
</dbReference>
<evidence type="ECO:0000256" key="3">
    <source>
        <dbReference type="ARBA" id="ARBA00022553"/>
    </source>
</evidence>
<dbReference type="InterPro" id="IPR015083">
    <property type="entry name" value="NorB/c/GfsB-D-like_docking"/>
</dbReference>
<evidence type="ECO:0000256" key="2">
    <source>
        <dbReference type="ARBA" id="ARBA00022450"/>
    </source>
</evidence>
<dbReference type="Gene3D" id="1.10.1200.10">
    <property type="entry name" value="ACP-like"/>
    <property type="match status" value="3"/>
</dbReference>
<dbReference type="EMBL" id="CP016279">
    <property type="protein sequence ID" value="ANP49914.1"/>
    <property type="molecule type" value="Genomic_DNA"/>
</dbReference>
<dbReference type="STRING" id="68214.AVL59_10100"/>